<dbReference type="InterPro" id="IPR008254">
    <property type="entry name" value="Flavodoxin/NO_synth"/>
</dbReference>
<dbReference type="Pfam" id="PF12682">
    <property type="entry name" value="Flavodoxin_4"/>
    <property type="match status" value="1"/>
</dbReference>
<keyword evidence="3" id="KW-1185">Reference proteome</keyword>
<evidence type="ECO:0000313" key="3">
    <source>
        <dbReference type="Proteomes" id="UP001317705"/>
    </source>
</evidence>
<dbReference type="RefSeq" id="WP_282002431.1">
    <property type="nucleotide sequence ID" value="NZ_AP027151.1"/>
</dbReference>
<dbReference type="EMBL" id="AP027151">
    <property type="protein sequence ID" value="BDV42159.1"/>
    <property type="molecule type" value="Genomic_DNA"/>
</dbReference>
<sequence length="169" mass="18257">MNNERNTAERVIWNVLTVCYSHSGNTRECARLVHAAVGGDFAELIPATPYPGDYTAVVNQAKRELQAGYKPALQTSVAGIEAYDVIFVGSPNWWNTIAPPVMTFLSTYDLAGKAIVPFITHGGGGLGRSVTEIARLCPQSTVLEGLAVRGEAVKAAQPQLAKWLRKLDM</sequence>
<dbReference type="SUPFAM" id="SSF52218">
    <property type="entry name" value="Flavoproteins"/>
    <property type="match status" value="1"/>
</dbReference>
<dbReference type="PANTHER" id="PTHR39201:SF1">
    <property type="entry name" value="FLAVODOXIN-LIKE DOMAIN-CONTAINING PROTEIN"/>
    <property type="match status" value="1"/>
</dbReference>
<protein>
    <submittedName>
        <fullName evidence="2">Flavodoxin</fullName>
    </submittedName>
</protein>
<dbReference type="Gene3D" id="3.40.50.360">
    <property type="match status" value="1"/>
</dbReference>
<proteinExistence type="predicted"/>
<gene>
    <name evidence="2" type="ORF">GURASL_10820</name>
</gene>
<organism evidence="2 3">
    <name type="scientific">Geotalea uraniireducens</name>
    <dbReference type="NCBI Taxonomy" id="351604"/>
    <lineage>
        <taxon>Bacteria</taxon>
        <taxon>Pseudomonadati</taxon>
        <taxon>Thermodesulfobacteriota</taxon>
        <taxon>Desulfuromonadia</taxon>
        <taxon>Geobacterales</taxon>
        <taxon>Geobacteraceae</taxon>
        <taxon>Geotalea</taxon>
    </lineage>
</organism>
<evidence type="ECO:0000259" key="1">
    <source>
        <dbReference type="Pfam" id="PF12682"/>
    </source>
</evidence>
<dbReference type="PANTHER" id="PTHR39201">
    <property type="entry name" value="EXPORTED PROTEIN-RELATED"/>
    <property type="match status" value="1"/>
</dbReference>
<evidence type="ECO:0000313" key="2">
    <source>
        <dbReference type="EMBL" id="BDV42159.1"/>
    </source>
</evidence>
<dbReference type="Proteomes" id="UP001317705">
    <property type="component" value="Chromosome"/>
</dbReference>
<dbReference type="InterPro" id="IPR029039">
    <property type="entry name" value="Flavoprotein-like_sf"/>
</dbReference>
<accession>A0ABN6VPC8</accession>
<feature type="domain" description="Flavodoxin-like" evidence="1">
    <location>
        <begin position="15"/>
        <end position="166"/>
    </location>
</feature>
<reference evidence="2 3" key="1">
    <citation type="submission" date="2022-12" db="EMBL/GenBank/DDBJ databases">
        <title>Polyphasic characterization of Geotalea uranireducens NIT-SL11 newly isolated from a complex of sewage sludge and microbially reduced graphene oxide.</title>
        <authorList>
            <person name="Xie L."/>
            <person name="Yoshida N."/>
            <person name="Meng L."/>
        </authorList>
    </citation>
    <scope>NUCLEOTIDE SEQUENCE [LARGE SCALE GENOMIC DNA]</scope>
    <source>
        <strain evidence="2 3">NIT-SL11</strain>
    </source>
</reference>
<name>A0ABN6VPC8_9BACT</name>